<organism evidence="1 2">
    <name type="scientific">Candidatus Bilophila faecipullorum</name>
    <dbReference type="NCBI Taxonomy" id="2838482"/>
    <lineage>
        <taxon>Bacteria</taxon>
        <taxon>Pseudomonadati</taxon>
        <taxon>Thermodesulfobacteriota</taxon>
        <taxon>Desulfovibrionia</taxon>
        <taxon>Desulfovibrionales</taxon>
        <taxon>Desulfovibrionaceae</taxon>
        <taxon>Bilophila</taxon>
    </lineage>
</organism>
<evidence type="ECO:0000313" key="1">
    <source>
        <dbReference type="EMBL" id="HIW78392.1"/>
    </source>
</evidence>
<dbReference type="Proteomes" id="UP000824264">
    <property type="component" value="Unassembled WGS sequence"/>
</dbReference>
<dbReference type="EMBL" id="DXGI01000161">
    <property type="protein sequence ID" value="HIW78392.1"/>
    <property type="molecule type" value="Genomic_DNA"/>
</dbReference>
<accession>A0A9D1QZS6</accession>
<name>A0A9D1QZS6_9BACT</name>
<evidence type="ECO:0000313" key="2">
    <source>
        <dbReference type="Proteomes" id="UP000824264"/>
    </source>
</evidence>
<gene>
    <name evidence="1" type="ORF">H9874_04510</name>
</gene>
<sequence length="51" mass="5950">MKYRIGDSARLVTSYRGYSLVTIIDYEGDRYWVALTSGFKLVVREDELEDV</sequence>
<reference evidence="1" key="1">
    <citation type="journal article" date="2021" name="PeerJ">
        <title>Extensive microbial diversity within the chicken gut microbiome revealed by metagenomics and culture.</title>
        <authorList>
            <person name="Gilroy R."/>
            <person name="Ravi A."/>
            <person name="Getino M."/>
            <person name="Pursley I."/>
            <person name="Horton D.L."/>
            <person name="Alikhan N.F."/>
            <person name="Baker D."/>
            <person name="Gharbi K."/>
            <person name="Hall N."/>
            <person name="Watson M."/>
            <person name="Adriaenssens E.M."/>
            <person name="Foster-Nyarko E."/>
            <person name="Jarju S."/>
            <person name="Secka A."/>
            <person name="Antonio M."/>
            <person name="Oren A."/>
            <person name="Chaudhuri R.R."/>
            <person name="La Ragione R."/>
            <person name="Hildebrand F."/>
            <person name="Pallen M.J."/>
        </authorList>
    </citation>
    <scope>NUCLEOTIDE SEQUENCE</scope>
    <source>
        <strain evidence="1">ChiSxjej5B17-1746</strain>
    </source>
</reference>
<proteinExistence type="predicted"/>
<comment type="caution">
    <text evidence="1">The sequence shown here is derived from an EMBL/GenBank/DDBJ whole genome shotgun (WGS) entry which is preliminary data.</text>
</comment>
<dbReference type="AlphaFoldDB" id="A0A9D1QZS6"/>
<protein>
    <submittedName>
        <fullName evidence="1">Adhesin</fullName>
    </submittedName>
</protein>
<reference evidence="1" key="2">
    <citation type="submission" date="2021-04" db="EMBL/GenBank/DDBJ databases">
        <authorList>
            <person name="Gilroy R."/>
        </authorList>
    </citation>
    <scope>NUCLEOTIDE SEQUENCE</scope>
    <source>
        <strain evidence="1">ChiSxjej5B17-1746</strain>
    </source>
</reference>